<dbReference type="KEGG" id="dsi:Dsimw501_GD28806"/>
<evidence type="ECO:0000313" key="1">
    <source>
        <dbReference type="EMBL" id="KMY98792.1"/>
    </source>
</evidence>
<dbReference type="EMBL" id="CM002912">
    <property type="protein sequence ID" value="KMY98792.1"/>
    <property type="molecule type" value="Genomic_DNA"/>
</dbReference>
<dbReference type="Proteomes" id="UP000035880">
    <property type="component" value="Chromosome 3L"/>
</dbReference>
<sequence length="103" mass="11817">MNNFFAELVLVLYHRCGNSMAGPQLKHLKRDIVARQPVSVWPDRIDGSAFSTKIRIITKCQLFEINALQQPPQQQQQQNKGNWKCSLTGNAPAYRDYNPFIGR</sequence>
<dbReference type="AlphaFoldDB" id="A0A0J9RT02"/>
<organism evidence="1">
    <name type="scientific">Drosophila simulans</name>
    <name type="common">Fruit fly</name>
    <dbReference type="NCBI Taxonomy" id="7240"/>
    <lineage>
        <taxon>Eukaryota</taxon>
        <taxon>Metazoa</taxon>
        <taxon>Ecdysozoa</taxon>
        <taxon>Arthropoda</taxon>
        <taxon>Hexapoda</taxon>
        <taxon>Insecta</taxon>
        <taxon>Pterygota</taxon>
        <taxon>Neoptera</taxon>
        <taxon>Endopterygota</taxon>
        <taxon>Diptera</taxon>
        <taxon>Brachycera</taxon>
        <taxon>Muscomorpha</taxon>
        <taxon>Ephydroidea</taxon>
        <taxon>Drosophilidae</taxon>
        <taxon>Drosophila</taxon>
        <taxon>Sophophora</taxon>
    </lineage>
</organism>
<accession>A0A0J9RT02</accession>
<protein>
    <submittedName>
        <fullName evidence="1">Uncharacterized protein</fullName>
    </submittedName>
</protein>
<name>A0A0J9RT02_DROSI</name>
<reference evidence="1" key="2">
    <citation type="submission" date="2014-06" db="EMBL/GenBank/DDBJ databases">
        <authorList>
            <person name="Hu T."/>
            <person name="Eisen M.B."/>
            <person name="Thornton K.R."/>
            <person name="Andolfatto P."/>
        </authorList>
    </citation>
    <scope>NUCLEOTIDE SEQUENCE</scope>
    <source>
        <strain evidence="1">W501</strain>
    </source>
</reference>
<reference evidence="1" key="1">
    <citation type="journal article" date="2013" name="Genome Res.">
        <title>A second-generation assembly of the Drosophila simulans genome provides new insights into patterns of lineage-specific divergence.</title>
        <authorList>
            <person name="Hu T.T."/>
            <person name="Eisen M.B."/>
            <person name="Thornton K.R."/>
            <person name="Andolfatto P."/>
        </authorList>
    </citation>
    <scope>NUCLEOTIDE SEQUENCE [LARGE SCALE GENOMIC DNA]</scope>
    <source>
        <strain evidence="1">W501</strain>
    </source>
</reference>
<dbReference type="Bgee" id="FBgn0270096">
    <property type="expression patterns" value="Expressed in embryo and 3 other cell types or tissues"/>
</dbReference>
<reference evidence="1" key="3">
    <citation type="submission" date="2015-04" db="EMBL/GenBank/DDBJ databases">
        <authorList>
            <consortium name="FlyBase"/>
        </authorList>
    </citation>
    <scope>NUCLEOTIDE SEQUENCE</scope>
    <source>
        <strain evidence="1">W501</strain>
    </source>
</reference>
<proteinExistence type="predicted"/>
<gene>
    <name evidence="1" type="primary">Dsim\GD28806</name>
    <name evidence="1" type="ORF">Dsimw501_GD28806</name>
</gene>